<sequence length="183" mass="19678">MSDQDVLRVSNLDRERAARLLQDALGQGMLELEEFAQRSAAAAAARTRGDLAPLLADLPAAHEAPLAAIETPPLVLKAGMGDVKRTGPWDVPSRIDAKCSSGDVRIDFSEATCPHREVTLNLDCGWGTILVIVPRGWTLVFEAMETGAGDITNKVTAPPEPGLPVLRAHCKVTAGNIRFRHPR</sequence>
<feature type="domain" description="DUF1707" evidence="1">
    <location>
        <begin position="7"/>
        <end position="59"/>
    </location>
</feature>
<evidence type="ECO:0000259" key="1">
    <source>
        <dbReference type="Pfam" id="PF08044"/>
    </source>
</evidence>
<reference evidence="2 3" key="1">
    <citation type="submission" date="2023-12" db="EMBL/GenBank/DDBJ databases">
        <title>Amycolatopsis sp. V23-08.</title>
        <authorList>
            <person name="Somphong A."/>
        </authorList>
    </citation>
    <scope>NUCLEOTIDE SEQUENCE [LARGE SCALE GENOMIC DNA]</scope>
    <source>
        <strain evidence="2 3">V23-08</strain>
    </source>
</reference>
<comment type="caution">
    <text evidence="2">The sequence shown here is derived from an EMBL/GenBank/DDBJ whole genome shotgun (WGS) entry which is preliminary data.</text>
</comment>
<name>A0ABU5RD06_9PSEU</name>
<keyword evidence="3" id="KW-1185">Reference proteome</keyword>
<dbReference type="Pfam" id="PF08044">
    <property type="entry name" value="DUF1707"/>
    <property type="match status" value="1"/>
</dbReference>
<dbReference type="PANTHER" id="PTHR40763:SF5">
    <property type="entry name" value="MEMBRANE PROTEIN"/>
    <property type="match status" value="1"/>
</dbReference>
<dbReference type="Proteomes" id="UP001304298">
    <property type="component" value="Unassembled WGS sequence"/>
</dbReference>
<proteinExistence type="predicted"/>
<dbReference type="EMBL" id="JAYFSI010000008">
    <property type="protein sequence ID" value="MEA5364123.1"/>
    <property type="molecule type" value="Genomic_DNA"/>
</dbReference>
<dbReference type="PANTHER" id="PTHR40763">
    <property type="entry name" value="MEMBRANE PROTEIN-RELATED"/>
    <property type="match status" value="1"/>
</dbReference>
<gene>
    <name evidence="2" type="ORF">VA596_31635</name>
</gene>
<evidence type="ECO:0000313" key="3">
    <source>
        <dbReference type="Proteomes" id="UP001304298"/>
    </source>
</evidence>
<dbReference type="InterPro" id="IPR012551">
    <property type="entry name" value="DUF1707_SHOCT-like"/>
</dbReference>
<evidence type="ECO:0000313" key="2">
    <source>
        <dbReference type="EMBL" id="MEA5364123.1"/>
    </source>
</evidence>
<dbReference type="RefSeq" id="WP_323331865.1">
    <property type="nucleotide sequence ID" value="NZ_JAYFSI010000008.1"/>
</dbReference>
<protein>
    <submittedName>
        <fullName evidence="2">DUF1707 domain-containing protein</fullName>
    </submittedName>
</protein>
<accession>A0ABU5RD06</accession>
<organism evidence="2 3">
    <name type="scientific">Amycolatopsis heterodermiae</name>
    <dbReference type="NCBI Taxonomy" id="3110235"/>
    <lineage>
        <taxon>Bacteria</taxon>
        <taxon>Bacillati</taxon>
        <taxon>Actinomycetota</taxon>
        <taxon>Actinomycetes</taxon>
        <taxon>Pseudonocardiales</taxon>
        <taxon>Pseudonocardiaceae</taxon>
        <taxon>Amycolatopsis</taxon>
    </lineage>
</organism>